<gene>
    <name evidence="1" type="ORF">Patl1_09964</name>
</gene>
<reference evidence="2" key="1">
    <citation type="journal article" date="2023" name="G3 (Bethesda)">
        <title>Genome assembly and association tests identify interacting loci associated with vigor, precocity, and sex in interspecific pistachio rootstocks.</title>
        <authorList>
            <person name="Palmer W."/>
            <person name="Jacygrad E."/>
            <person name="Sagayaradj S."/>
            <person name="Cavanaugh K."/>
            <person name="Han R."/>
            <person name="Bertier L."/>
            <person name="Beede B."/>
            <person name="Kafkas S."/>
            <person name="Golino D."/>
            <person name="Preece J."/>
            <person name="Michelmore R."/>
        </authorList>
    </citation>
    <scope>NUCLEOTIDE SEQUENCE [LARGE SCALE GENOMIC DNA]</scope>
</reference>
<organism evidence="1 2">
    <name type="scientific">Pistacia atlantica</name>
    <dbReference type="NCBI Taxonomy" id="434234"/>
    <lineage>
        <taxon>Eukaryota</taxon>
        <taxon>Viridiplantae</taxon>
        <taxon>Streptophyta</taxon>
        <taxon>Embryophyta</taxon>
        <taxon>Tracheophyta</taxon>
        <taxon>Spermatophyta</taxon>
        <taxon>Magnoliopsida</taxon>
        <taxon>eudicotyledons</taxon>
        <taxon>Gunneridae</taxon>
        <taxon>Pentapetalae</taxon>
        <taxon>rosids</taxon>
        <taxon>malvids</taxon>
        <taxon>Sapindales</taxon>
        <taxon>Anacardiaceae</taxon>
        <taxon>Pistacia</taxon>
    </lineage>
</organism>
<protein>
    <submittedName>
        <fullName evidence="1">Uncharacterized protein</fullName>
    </submittedName>
</protein>
<name>A0ACC1A474_9ROSI</name>
<sequence length="107" mass="11918">MKSSNILFQFLATILFFLAISVLQLHANTEATGRRFLLQAYSTPPRAAMTCNKYPIVCRGKGSPGPNCCNKQCVNVLTDKLNCGKCGKEMQVLRNVLPRRVCESFCE</sequence>
<evidence type="ECO:0000313" key="2">
    <source>
        <dbReference type="Proteomes" id="UP001164250"/>
    </source>
</evidence>
<comment type="caution">
    <text evidence="1">The sequence shown here is derived from an EMBL/GenBank/DDBJ whole genome shotgun (WGS) entry which is preliminary data.</text>
</comment>
<dbReference type="EMBL" id="CM047908">
    <property type="protein sequence ID" value="KAJ0081745.1"/>
    <property type="molecule type" value="Genomic_DNA"/>
</dbReference>
<evidence type="ECO:0000313" key="1">
    <source>
        <dbReference type="EMBL" id="KAJ0081745.1"/>
    </source>
</evidence>
<keyword evidence="2" id="KW-1185">Reference proteome</keyword>
<dbReference type="Proteomes" id="UP001164250">
    <property type="component" value="Chromosome 12"/>
</dbReference>
<proteinExistence type="predicted"/>
<accession>A0ACC1A474</accession>